<dbReference type="InterPro" id="IPR013230">
    <property type="entry name" value="Peptidase_M15A_C"/>
</dbReference>
<evidence type="ECO:0000313" key="3">
    <source>
        <dbReference type="Proteomes" id="UP000005730"/>
    </source>
</evidence>
<dbReference type="STRING" id="926567.TheveDRAFT_1648"/>
<dbReference type="AlphaFoldDB" id="H0UQK2"/>
<sequence>MADLRRFKCRCCGECRMDPRYLKLFDALEDRWGPLRVTSGYRCQRHNRAVGGVAHSLHTKGLAADVACVKARQPELGEMAKALGFNQVVLYPMRGFVHLGVKT</sequence>
<dbReference type="Pfam" id="PF08291">
    <property type="entry name" value="Peptidase_M15_3"/>
    <property type="match status" value="1"/>
</dbReference>
<keyword evidence="3" id="KW-1185">Reference proteome</keyword>
<dbReference type="InterPro" id="IPR009045">
    <property type="entry name" value="Zn_M74/Hedgehog-like"/>
</dbReference>
<gene>
    <name evidence="2" type="ORF">TheveDRAFT_1648</name>
</gene>
<dbReference type="RefSeq" id="WP_006584260.1">
    <property type="nucleotide sequence ID" value="NZ_CM001377.1"/>
</dbReference>
<dbReference type="Gene3D" id="3.30.1380.10">
    <property type="match status" value="1"/>
</dbReference>
<dbReference type="OrthoDB" id="5242612at2"/>
<evidence type="ECO:0000313" key="2">
    <source>
        <dbReference type="EMBL" id="EHM10766.1"/>
    </source>
</evidence>
<dbReference type="HOGENOM" id="CLU_124897_1_0_0"/>
<dbReference type="EMBL" id="CM001377">
    <property type="protein sequence ID" value="EHM10766.1"/>
    <property type="molecule type" value="Genomic_DNA"/>
</dbReference>
<organism evidence="2 3">
    <name type="scientific">Thermanaerovibrio velox DSM 12556</name>
    <dbReference type="NCBI Taxonomy" id="926567"/>
    <lineage>
        <taxon>Bacteria</taxon>
        <taxon>Thermotogati</taxon>
        <taxon>Synergistota</taxon>
        <taxon>Synergistia</taxon>
        <taxon>Synergistales</taxon>
        <taxon>Synergistaceae</taxon>
        <taxon>Thermanaerovibrio</taxon>
    </lineage>
</organism>
<protein>
    <recommendedName>
        <fullName evidence="1">Peptidase M15A C-terminal domain-containing protein</fullName>
    </recommendedName>
</protein>
<evidence type="ECO:0000259" key="1">
    <source>
        <dbReference type="Pfam" id="PF08291"/>
    </source>
</evidence>
<name>H0UQK2_9BACT</name>
<dbReference type="eggNOG" id="COG3108">
    <property type="taxonomic scope" value="Bacteria"/>
</dbReference>
<proteinExistence type="predicted"/>
<reference evidence="2 3" key="1">
    <citation type="submission" date="2011-10" db="EMBL/GenBank/DDBJ databases">
        <title>The Noncontiguous Finished genome of Thermanaerovibrio velox DSM 12556.</title>
        <authorList>
            <consortium name="US DOE Joint Genome Institute (JGI-PGF)"/>
            <person name="Lucas S."/>
            <person name="Copeland A."/>
            <person name="Lapidus A."/>
            <person name="Glavina del Rio T."/>
            <person name="Dalin E."/>
            <person name="Tice H."/>
            <person name="Bruce D."/>
            <person name="Goodwin L."/>
            <person name="Pitluck S."/>
            <person name="Peters L."/>
            <person name="Mikhailova N."/>
            <person name="Teshima H."/>
            <person name="Kyrpides N."/>
            <person name="Mavromatis K."/>
            <person name="Ivanova N."/>
            <person name="Markowitz V."/>
            <person name="Cheng J.-F."/>
            <person name="Hugenholtz P."/>
            <person name="Woyke T."/>
            <person name="Wu D."/>
            <person name="Spring S."/>
            <person name="Brambilla E.-M."/>
            <person name="Klenk H.-P."/>
            <person name="Eisen J.A."/>
        </authorList>
    </citation>
    <scope>NUCLEOTIDE SEQUENCE [LARGE SCALE GENOMIC DNA]</scope>
    <source>
        <strain evidence="2 3">DSM 12556</strain>
    </source>
</reference>
<feature type="domain" description="Peptidase M15A C-terminal" evidence="1">
    <location>
        <begin position="19"/>
        <end position="99"/>
    </location>
</feature>
<dbReference type="Proteomes" id="UP000005730">
    <property type="component" value="Chromosome"/>
</dbReference>
<dbReference type="SUPFAM" id="SSF55166">
    <property type="entry name" value="Hedgehog/DD-peptidase"/>
    <property type="match status" value="1"/>
</dbReference>
<accession>H0UQK2</accession>